<dbReference type="RefSeq" id="WP_176278512.1">
    <property type="nucleotide sequence ID" value="NZ_JABWMH010000001.1"/>
</dbReference>
<organism evidence="2 3">
    <name type="scientific">Parasphingorhabdus flavimaris</name>
    <dbReference type="NCBI Taxonomy" id="266812"/>
    <lineage>
        <taxon>Bacteria</taxon>
        <taxon>Pseudomonadati</taxon>
        <taxon>Pseudomonadota</taxon>
        <taxon>Alphaproteobacteria</taxon>
        <taxon>Sphingomonadales</taxon>
        <taxon>Sphingomonadaceae</taxon>
        <taxon>Parasphingorhabdus</taxon>
    </lineage>
</organism>
<feature type="coiled-coil region" evidence="1">
    <location>
        <begin position="20"/>
        <end position="47"/>
    </location>
</feature>
<keyword evidence="1" id="KW-0175">Coiled coil</keyword>
<evidence type="ECO:0000313" key="2">
    <source>
        <dbReference type="EMBL" id="NVD27017.1"/>
    </source>
</evidence>
<evidence type="ECO:0000313" key="3">
    <source>
        <dbReference type="Proteomes" id="UP000652427"/>
    </source>
</evidence>
<reference evidence="2 3" key="1">
    <citation type="submission" date="2020-06" db="EMBL/GenBank/DDBJ databases">
        <authorList>
            <person name="Kim S.-J."/>
            <person name="Park S.-J."/>
        </authorList>
    </citation>
    <scope>NUCLEOTIDE SEQUENCE [LARGE SCALE GENOMIC DNA]</scope>
    <source>
        <strain evidence="2 3">SW-151</strain>
    </source>
</reference>
<comment type="caution">
    <text evidence="2">The sequence shown here is derived from an EMBL/GenBank/DDBJ whole genome shotgun (WGS) entry which is preliminary data.</text>
</comment>
<proteinExistence type="predicted"/>
<dbReference type="EMBL" id="JABWMH010000001">
    <property type="protein sequence ID" value="NVD27017.1"/>
    <property type="molecule type" value="Genomic_DNA"/>
</dbReference>
<dbReference type="Proteomes" id="UP000652427">
    <property type="component" value="Unassembled WGS sequence"/>
</dbReference>
<name>A0ABX2MZX8_9SPHN</name>
<evidence type="ECO:0000256" key="1">
    <source>
        <dbReference type="SAM" id="Coils"/>
    </source>
</evidence>
<gene>
    <name evidence="2" type="ORF">HUO14_03725</name>
</gene>
<protein>
    <submittedName>
        <fullName evidence="2">Uncharacterized protein</fullName>
    </submittedName>
</protein>
<keyword evidence="3" id="KW-1185">Reference proteome</keyword>
<accession>A0ABX2MZX8</accession>
<sequence length="161" mass="18084">MSDTQDDPLLGLLTDIAEGVAALSARVDAIEESAAAHQEQVNEALATIAEIATRTYYVSKPTSALPDDVINTSVMAAIIERWPNDAVITMSRQDRKLLNELDRQPGEIIDKLIERAQNNPDQSNASRLRMATFLALLNQERERRLKAKEQKPERDAFERER</sequence>